<evidence type="ECO:0000313" key="2">
    <source>
        <dbReference type="Proteomes" id="UP000287166"/>
    </source>
</evidence>
<dbReference type="RefSeq" id="XP_027610652.1">
    <property type="nucleotide sequence ID" value="XM_027754851.1"/>
</dbReference>
<dbReference type="EMBL" id="BFAD01000002">
    <property type="protein sequence ID" value="GBE79739.1"/>
    <property type="molecule type" value="Genomic_DNA"/>
</dbReference>
<comment type="caution">
    <text evidence="1">The sequence shown here is derived from an EMBL/GenBank/DDBJ whole genome shotgun (WGS) entry which is preliminary data.</text>
</comment>
<gene>
    <name evidence="1" type="ORF">SCP_0209400</name>
</gene>
<evidence type="ECO:0000313" key="1">
    <source>
        <dbReference type="EMBL" id="GBE79739.1"/>
    </source>
</evidence>
<protein>
    <submittedName>
        <fullName evidence="1">Uncharacterized protein</fullName>
    </submittedName>
</protein>
<reference evidence="1 2" key="1">
    <citation type="journal article" date="2018" name="Sci. Rep.">
        <title>Genome sequence of the cauliflower mushroom Sparassis crispa (Hanabiratake) and its association with beneficial usage.</title>
        <authorList>
            <person name="Kiyama R."/>
            <person name="Furutani Y."/>
            <person name="Kawaguchi K."/>
            <person name="Nakanishi T."/>
        </authorList>
    </citation>
    <scope>NUCLEOTIDE SEQUENCE [LARGE SCALE GENOMIC DNA]</scope>
</reference>
<dbReference type="InParanoid" id="A0A401GC40"/>
<proteinExistence type="predicted"/>
<keyword evidence="2" id="KW-1185">Reference proteome</keyword>
<sequence length="165" mass="18728">MLPRAIPFFHNFIRACRPAFTGVDKGPNISQLLTKARQDYRVAKEVVGCDLIRDGYQCVVMRKYDTATKRIVSKGINKPPEPADYTELAHIVAESRKTGIRDETQPESTASAWAALEHFGKVKVADDHLNETGPHRYRVCAVHTFYYDTEPRLPNFQTPNSAHDR</sequence>
<dbReference type="AlphaFoldDB" id="A0A401GC40"/>
<organism evidence="1 2">
    <name type="scientific">Sparassis crispa</name>
    <dbReference type="NCBI Taxonomy" id="139825"/>
    <lineage>
        <taxon>Eukaryota</taxon>
        <taxon>Fungi</taxon>
        <taxon>Dikarya</taxon>
        <taxon>Basidiomycota</taxon>
        <taxon>Agaricomycotina</taxon>
        <taxon>Agaricomycetes</taxon>
        <taxon>Polyporales</taxon>
        <taxon>Sparassidaceae</taxon>
        <taxon>Sparassis</taxon>
    </lineage>
</organism>
<name>A0A401GC40_9APHY</name>
<dbReference type="GeneID" id="38776656"/>
<accession>A0A401GC40</accession>
<dbReference type="Proteomes" id="UP000287166">
    <property type="component" value="Unassembled WGS sequence"/>
</dbReference>